<proteinExistence type="predicted"/>
<dbReference type="AlphaFoldDB" id="A0A3M7Q6N4"/>
<sequence>MNSLLKISLKQLKKASQNNQTNRINQHYNKTLSADLRKKLCEYRNQNWLNFIEKMDKEKGQLFGELLASTFTPNPDLINSTTEYEKIQHLVLTLFTI</sequence>
<protein>
    <submittedName>
        <fullName evidence="1">Uncharacterized protein</fullName>
    </submittedName>
</protein>
<gene>
    <name evidence="1" type="ORF">BpHYR1_040017</name>
</gene>
<dbReference type="Proteomes" id="UP000276133">
    <property type="component" value="Unassembled WGS sequence"/>
</dbReference>
<dbReference type="EMBL" id="REGN01007161">
    <property type="protein sequence ID" value="RNA07076.1"/>
    <property type="molecule type" value="Genomic_DNA"/>
</dbReference>
<reference evidence="1 2" key="1">
    <citation type="journal article" date="2018" name="Sci. Rep.">
        <title>Genomic signatures of local adaptation to the degree of environmental predictability in rotifers.</title>
        <authorList>
            <person name="Franch-Gras L."/>
            <person name="Hahn C."/>
            <person name="Garcia-Roger E.M."/>
            <person name="Carmona M.J."/>
            <person name="Serra M."/>
            <person name="Gomez A."/>
        </authorList>
    </citation>
    <scope>NUCLEOTIDE SEQUENCE [LARGE SCALE GENOMIC DNA]</scope>
    <source>
        <strain evidence="1">HYR1</strain>
    </source>
</reference>
<keyword evidence="2" id="KW-1185">Reference proteome</keyword>
<comment type="caution">
    <text evidence="1">The sequence shown here is derived from an EMBL/GenBank/DDBJ whole genome shotgun (WGS) entry which is preliminary data.</text>
</comment>
<evidence type="ECO:0000313" key="1">
    <source>
        <dbReference type="EMBL" id="RNA07076.1"/>
    </source>
</evidence>
<accession>A0A3M7Q6N4</accession>
<evidence type="ECO:0000313" key="2">
    <source>
        <dbReference type="Proteomes" id="UP000276133"/>
    </source>
</evidence>
<organism evidence="1 2">
    <name type="scientific">Brachionus plicatilis</name>
    <name type="common">Marine rotifer</name>
    <name type="synonym">Brachionus muelleri</name>
    <dbReference type="NCBI Taxonomy" id="10195"/>
    <lineage>
        <taxon>Eukaryota</taxon>
        <taxon>Metazoa</taxon>
        <taxon>Spiralia</taxon>
        <taxon>Gnathifera</taxon>
        <taxon>Rotifera</taxon>
        <taxon>Eurotatoria</taxon>
        <taxon>Monogononta</taxon>
        <taxon>Pseudotrocha</taxon>
        <taxon>Ploima</taxon>
        <taxon>Brachionidae</taxon>
        <taxon>Brachionus</taxon>
    </lineage>
</organism>
<name>A0A3M7Q6N4_BRAPC</name>